<dbReference type="NCBIfam" id="NF047637">
    <property type="entry name" value="lipo_CC0125"/>
    <property type="match status" value="1"/>
</dbReference>
<keyword evidence="3" id="KW-1185">Reference proteome</keyword>
<sequence length="170" mass="17775">MTILSRKKVFTVTVLAASALALTACASLAPYGQQMGPRGQGYSEQQIESNRFRVSYNGVGAIAPVADRALYRAAQLTADQGYDWFEVTQRWVDGRPDSAGGVRPTVSIGAGGGRYGGYSSSGVGVGLGLNLSGPQPTSTTLEIVMGRGSVPARPEVYSARGVMESIGNRL</sequence>
<evidence type="ECO:0000313" key="2">
    <source>
        <dbReference type="EMBL" id="GAA0395381.1"/>
    </source>
</evidence>
<organism evidence="2 3">
    <name type="scientific">Brevundimonas terrae</name>
    <dbReference type="NCBI Taxonomy" id="363631"/>
    <lineage>
        <taxon>Bacteria</taxon>
        <taxon>Pseudomonadati</taxon>
        <taxon>Pseudomonadota</taxon>
        <taxon>Alphaproteobacteria</taxon>
        <taxon>Caulobacterales</taxon>
        <taxon>Caulobacteraceae</taxon>
        <taxon>Brevundimonas</taxon>
    </lineage>
</organism>
<reference evidence="3" key="1">
    <citation type="journal article" date="2019" name="Int. J. Syst. Evol. Microbiol.">
        <title>The Global Catalogue of Microorganisms (GCM) 10K type strain sequencing project: providing services to taxonomists for standard genome sequencing and annotation.</title>
        <authorList>
            <consortium name="The Broad Institute Genomics Platform"/>
            <consortium name="The Broad Institute Genome Sequencing Center for Infectious Disease"/>
            <person name="Wu L."/>
            <person name="Ma J."/>
        </authorList>
    </citation>
    <scope>NUCLEOTIDE SEQUENCE [LARGE SCALE GENOMIC DNA]</scope>
    <source>
        <strain evidence="3">JCM 13476</strain>
    </source>
</reference>
<dbReference type="EMBL" id="BAAAEJ010000008">
    <property type="protein sequence ID" value="GAA0395381.1"/>
    <property type="molecule type" value="Genomic_DNA"/>
</dbReference>
<feature type="chain" id="PRO_5045320373" description="DUF4136 domain-containing protein" evidence="1">
    <location>
        <begin position="27"/>
        <end position="170"/>
    </location>
</feature>
<evidence type="ECO:0008006" key="4">
    <source>
        <dbReference type="Google" id="ProtNLM"/>
    </source>
</evidence>
<accession>A0ABP3I9Y9</accession>
<name>A0ABP3I9Y9_9CAUL</name>
<evidence type="ECO:0000313" key="3">
    <source>
        <dbReference type="Proteomes" id="UP001500791"/>
    </source>
</evidence>
<gene>
    <name evidence="2" type="ORF">GCM10009093_22410</name>
</gene>
<dbReference type="PROSITE" id="PS51257">
    <property type="entry name" value="PROKAR_LIPOPROTEIN"/>
    <property type="match status" value="1"/>
</dbReference>
<feature type="signal peptide" evidence="1">
    <location>
        <begin position="1"/>
        <end position="26"/>
    </location>
</feature>
<comment type="caution">
    <text evidence="2">The sequence shown here is derived from an EMBL/GenBank/DDBJ whole genome shotgun (WGS) entry which is preliminary data.</text>
</comment>
<protein>
    <recommendedName>
        <fullName evidence="4">DUF4136 domain-containing protein</fullName>
    </recommendedName>
</protein>
<dbReference type="RefSeq" id="WP_167178057.1">
    <property type="nucleotide sequence ID" value="NZ_BAAAEJ010000008.1"/>
</dbReference>
<proteinExistence type="predicted"/>
<evidence type="ECO:0000256" key="1">
    <source>
        <dbReference type="SAM" id="SignalP"/>
    </source>
</evidence>
<dbReference type="Proteomes" id="UP001500791">
    <property type="component" value="Unassembled WGS sequence"/>
</dbReference>
<keyword evidence="1" id="KW-0732">Signal</keyword>